<dbReference type="InterPro" id="IPR016024">
    <property type="entry name" value="ARM-type_fold"/>
</dbReference>
<accession>A0AAV8XYZ7</accession>
<protein>
    <submittedName>
        <fullName evidence="1">Uncharacterized protein</fullName>
    </submittedName>
</protein>
<dbReference type="PANTHER" id="PTHR47018">
    <property type="entry name" value="CXC DOMAIN-CONTAINING PROTEIN-RELATED"/>
    <property type="match status" value="1"/>
</dbReference>
<dbReference type="InterPro" id="IPR011989">
    <property type="entry name" value="ARM-like"/>
</dbReference>
<dbReference type="Gene3D" id="1.25.10.10">
    <property type="entry name" value="Leucine-rich Repeat Variant"/>
    <property type="match status" value="2"/>
</dbReference>
<dbReference type="PANTHER" id="PTHR47018:SF3">
    <property type="entry name" value="MYCBP-ASSOCIATED PROTEIN"/>
    <property type="match status" value="1"/>
</dbReference>
<dbReference type="EMBL" id="JANEYF010002641">
    <property type="protein sequence ID" value="KAJ8943944.1"/>
    <property type="molecule type" value="Genomic_DNA"/>
</dbReference>
<reference evidence="1" key="1">
    <citation type="journal article" date="2023" name="Insect Mol. Biol.">
        <title>Genome sequencing provides insights into the evolution of gene families encoding plant cell wall-degrading enzymes in longhorned beetles.</title>
        <authorList>
            <person name="Shin N.R."/>
            <person name="Okamura Y."/>
            <person name="Kirsch R."/>
            <person name="Pauchet Y."/>
        </authorList>
    </citation>
    <scope>NUCLEOTIDE SEQUENCE</scope>
    <source>
        <strain evidence="1">RBIC_L_NR</strain>
    </source>
</reference>
<organism evidence="1 2">
    <name type="scientific">Rhamnusium bicolor</name>
    <dbReference type="NCBI Taxonomy" id="1586634"/>
    <lineage>
        <taxon>Eukaryota</taxon>
        <taxon>Metazoa</taxon>
        <taxon>Ecdysozoa</taxon>
        <taxon>Arthropoda</taxon>
        <taxon>Hexapoda</taxon>
        <taxon>Insecta</taxon>
        <taxon>Pterygota</taxon>
        <taxon>Neoptera</taxon>
        <taxon>Endopterygota</taxon>
        <taxon>Coleoptera</taxon>
        <taxon>Polyphaga</taxon>
        <taxon>Cucujiformia</taxon>
        <taxon>Chrysomeloidea</taxon>
        <taxon>Cerambycidae</taxon>
        <taxon>Lepturinae</taxon>
        <taxon>Rhagiini</taxon>
        <taxon>Rhamnusium</taxon>
    </lineage>
</organism>
<keyword evidence="2" id="KW-1185">Reference proteome</keyword>
<dbReference type="Proteomes" id="UP001162156">
    <property type="component" value="Unassembled WGS sequence"/>
</dbReference>
<proteinExistence type="predicted"/>
<dbReference type="SUPFAM" id="SSF48371">
    <property type="entry name" value="ARM repeat"/>
    <property type="match status" value="1"/>
</dbReference>
<evidence type="ECO:0000313" key="1">
    <source>
        <dbReference type="EMBL" id="KAJ8943944.1"/>
    </source>
</evidence>
<sequence>MERLFVALDPNGFSMQLKRVALSTLGSAASAVKEGMLPYFEKIIEVLNLYINSDPNSEVHQLQCYAIESLAVVAQFIGTEHFKPLAGESLQLGLRILEKTDDPDIRKSVYALFAALAIVMKEEISPALPKIINEMIESIQSSEGIVTHYEDEEKDEIDVYAELSDEDDDFEEDIEASSSGSADSTQCRYSVENSYNEEKEQACLALREICLHTGYTDLGGNLSKRQLIDKLKMYFGDDIQIIKSTKANRSDIILSSKSSSKDEILHSYIEISKEDDIPIFTGVSEYSVLHNIINNIKLDMNNIPEFDTFKNLDLTNFRKYIPEGLIWLVSLLISSENYQATDTQILSLCQDIIFAHSQNKKFTPKHVALAQEEINKYKKNDFTVIPQQIVPERFMQFAADNIDILEETLDKAPIFMPHKWWCSNQVHRITILLRQIYMNTSTHPLPVVKNKQLPVQLERDPASMRNHNTAWVLARSALYCKAKEIQWLKSDQCHNIIVRLGGFNIMLNFLKVIGQYMEPSGLKDVWIESDLYGESTVQGIFTGKKWNNGIRAHKLTYESLWRIILPMFEKWLLDAKSDQIHSINLAKLLATQLCTSITEKREFKNEFQSIVASLGECTDAFEEFTFYLNFYTAKRSGNWDLHLKSLRCMIPWFFAYDHYNYSRCASVYLADMLNLESTAPNVYVEFLKGNFVIKRLPGAFNTISVDQALEHVNKSSKNGGGIVGLTKNSTRLDEWGVSDLISQNIEIGSKRKVIDEKSVVVLQHQFNKYKVFTHNQDYLLCISTNTIFNKATQDAILNAHKLGEEAFIKFVGTMDSNEFYKPIKKNKIGKITSKNLPVRKDHKVKTHMQGQEILQKLFAAREMGRKINYQDIFKHELTSYPMALALNDDILITPSNKSALGAILESYGPTATSNFPHTNNSAMCYIYDGMSLVQSLGSHFCPTLKKSFEEIFKLINYPQDDIRKASVEALLQFCIALHKVNTPEVKQALYKALQMFVPKCAELIRIDEERSIVMVCLDAYSNLLDEIKGDVFVGEGHREAIMNCVIDVLTLKTMCQDTDLGLSTTENNEEDTEAEQDELLLESAGDVIPKYAAAITPDDFSLYFPNILQLMSTRTKKQNSIAQRSFAFGTLAECMKSLDVYVEKFVPTLLNLWLTGAKDSSDEVRNNAVFGLGEMILHGKDRIFSKYPEILQALSAAVAKESHAGTLDNICGALAKMIIVFPAFLQKLPLRDDFQENDSVIKCFFTLYQQGNPILRQHLSNVIKVAVHIYHKDQAPNEDVKKVLIEFLKTINQDFAEDFANTVSSLGPEATESVQKIFLPNKCV</sequence>
<gene>
    <name evidence="1" type="ORF">NQ314_009608</name>
</gene>
<evidence type="ECO:0000313" key="2">
    <source>
        <dbReference type="Proteomes" id="UP001162156"/>
    </source>
</evidence>
<comment type="caution">
    <text evidence="1">The sequence shown here is derived from an EMBL/GenBank/DDBJ whole genome shotgun (WGS) entry which is preliminary data.</text>
</comment>
<name>A0AAV8XYZ7_9CUCU</name>